<evidence type="ECO:0000313" key="2">
    <source>
        <dbReference type="EMBL" id="KAL0458388.1"/>
    </source>
</evidence>
<name>A0AAW2XX26_9LAMI</name>
<evidence type="ECO:0000256" key="1">
    <source>
        <dbReference type="SAM" id="MobiDB-lite"/>
    </source>
</evidence>
<proteinExistence type="predicted"/>
<organism evidence="2">
    <name type="scientific">Sesamum latifolium</name>
    <dbReference type="NCBI Taxonomy" id="2727402"/>
    <lineage>
        <taxon>Eukaryota</taxon>
        <taxon>Viridiplantae</taxon>
        <taxon>Streptophyta</taxon>
        <taxon>Embryophyta</taxon>
        <taxon>Tracheophyta</taxon>
        <taxon>Spermatophyta</taxon>
        <taxon>Magnoliopsida</taxon>
        <taxon>eudicotyledons</taxon>
        <taxon>Gunneridae</taxon>
        <taxon>Pentapetalae</taxon>
        <taxon>asterids</taxon>
        <taxon>lamiids</taxon>
        <taxon>Lamiales</taxon>
        <taxon>Pedaliaceae</taxon>
        <taxon>Sesamum</taxon>
    </lineage>
</organism>
<sequence>MFEKLLCNHASGSPWGRSAATPASSESKGKRSTSGTVGGSSKRARMSSLGHPSP</sequence>
<protein>
    <submittedName>
        <fullName evidence="2">Uncharacterized protein</fullName>
    </submittedName>
</protein>
<dbReference type="AlphaFoldDB" id="A0AAW2XX26"/>
<accession>A0AAW2XX26</accession>
<reference evidence="2" key="1">
    <citation type="submission" date="2020-06" db="EMBL/GenBank/DDBJ databases">
        <authorList>
            <person name="Li T."/>
            <person name="Hu X."/>
            <person name="Zhang T."/>
            <person name="Song X."/>
            <person name="Zhang H."/>
            <person name="Dai N."/>
            <person name="Sheng W."/>
            <person name="Hou X."/>
            <person name="Wei L."/>
        </authorList>
    </citation>
    <scope>NUCLEOTIDE SEQUENCE</scope>
    <source>
        <strain evidence="2">KEN1</strain>
        <tissue evidence="2">Leaf</tissue>
    </source>
</reference>
<reference evidence="2" key="2">
    <citation type="journal article" date="2024" name="Plant">
        <title>Genomic evolution and insights into agronomic trait innovations of Sesamum species.</title>
        <authorList>
            <person name="Miao H."/>
            <person name="Wang L."/>
            <person name="Qu L."/>
            <person name="Liu H."/>
            <person name="Sun Y."/>
            <person name="Le M."/>
            <person name="Wang Q."/>
            <person name="Wei S."/>
            <person name="Zheng Y."/>
            <person name="Lin W."/>
            <person name="Duan Y."/>
            <person name="Cao H."/>
            <person name="Xiong S."/>
            <person name="Wang X."/>
            <person name="Wei L."/>
            <person name="Li C."/>
            <person name="Ma Q."/>
            <person name="Ju M."/>
            <person name="Zhao R."/>
            <person name="Li G."/>
            <person name="Mu C."/>
            <person name="Tian Q."/>
            <person name="Mei H."/>
            <person name="Zhang T."/>
            <person name="Gao T."/>
            <person name="Zhang H."/>
        </authorList>
    </citation>
    <scope>NUCLEOTIDE SEQUENCE</scope>
    <source>
        <strain evidence="2">KEN1</strain>
    </source>
</reference>
<dbReference type="EMBL" id="JACGWN010000002">
    <property type="protein sequence ID" value="KAL0458388.1"/>
    <property type="molecule type" value="Genomic_DNA"/>
</dbReference>
<feature type="region of interest" description="Disordered" evidence="1">
    <location>
        <begin position="1"/>
        <end position="54"/>
    </location>
</feature>
<gene>
    <name evidence="2" type="ORF">Slati_0466000</name>
</gene>
<comment type="caution">
    <text evidence="2">The sequence shown here is derived from an EMBL/GenBank/DDBJ whole genome shotgun (WGS) entry which is preliminary data.</text>
</comment>